<protein>
    <submittedName>
        <fullName evidence="2">Uncharacterized protein</fullName>
    </submittedName>
</protein>
<dbReference type="EMBL" id="LR796338">
    <property type="protein sequence ID" value="CAB4137831.1"/>
    <property type="molecule type" value="Genomic_DNA"/>
</dbReference>
<evidence type="ECO:0000313" key="1">
    <source>
        <dbReference type="EMBL" id="CAB4137831.1"/>
    </source>
</evidence>
<reference evidence="2" key="1">
    <citation type="submission" date="2020-04" db="EMBL/GenBank/DDBJ databases">
        <authorList>
            <person name="Chiriac C."/>
            <person name="Salcher M."/>
            <person name="Ghai R."/>
            <person name="Kavagutti S V."/>
        </authorList>
    </citation>
    <scope>NUCLEOTIDE SEQUENCE</scope>
</reference>
<dbReference type="Gene3D" id="2.60.120.260">
    <property type="entry name" value="Galactose-binding domain-like"/>
    <property type="match status" value="1"/>
</dbReference>
<proteinExistence type="predicted"/>
<name>A0A6J5MMS6_9CAUD</name>
<dbReference type="EMBL" id="LR796481">
    <property type="protein sequence ID" value="CAB4148104.1"/>
    <property type="molecule type" value="Genomic_DNA"/>
</dbReference>
<gene>
    <name evidence="1" type="ORF">UFOVP325_109</name>
    <name evidence="2" type="ORF">UFOVP430_104</name>
</gene>
<organism evidence="2">
    <name type="scientific">uncultured Caudovirales phage</name>
    <dbReference type="NCBI Taxonomy" id="2100421"/>
    <lineage>
        <taxon>Viruses</taxon>
        <taxon>Duplodnaviria</taxon>
        <taxon>Heunggongvirae</taxon>
        <taxon>Uroviricota</taxon>
        <taxon>Caudoviricetes</taxon>
        <taxon>Peduoviridae</taxon>
        <taxon>Maltschvirus</taxon>
        <taxon>Maltschvirus maltsch</taxon>
    </lineage>
</organism>
<sequence length="703" mass="77020">MGIYNTFDWGDGTLYGDASKVAYSAAPLKATAIGSTTYVEEFIESVVNGTPVMGNREVVRPKVELHWNTPTGSVFGFRLVRNQDGFSEHEEDGQVILETFTPVVPAETNFTDEFDSAPLIEGRYAYYTVWLLLADFTWVIGAYTYCLVPKEHSVRTPEGNLYKTSERKFIESLPKVYTTQMQSYLDEVSESSDLRTFMGGFSYTLDEILTFADLLMPDFSGNTLNPNMVDLQAQQLGLPKEPTLNIQRKKALIRNAFYLNKYRGSLDSVELLVKSLSGFLTQTYLSPNLLLSIQDSSFYKGVGNWKIAANGTLTANLTTGATDLPVQTEVYSVDRSYTGKVITSASNVVMSLGTEDPRFTGIPVDAGIEHQLSYYVKGSSNNVTPYIKWYDQYGVIIGSAVAGTASSAGSTWSKKTLVATSPDNASFAAIELSFSTASTYYVDFVQLSTTSDSRYTDYYEARSVDIRLSPTKVNYIKNPSMSSATSWSLTDATGVYTNNSTLPGIKLDGTKMSTITTTASTSFFLSTSTDTIISPGKYYTFSIYANLASGTQNVNIKLEAIDSNGDILTSINGDLSLRTLTNQTLGTAWQRFSVPVFVYDTADVAYLKATIYGTGTGAVINLDAAQIEEGYGSSDYFEGSYTNRGAYWTGTANNSISVLYRNKAPKINRMIFEIPNYLPMNTAYTITSGFNGATVLETSGFSS</sequence>
<accession>A0A6J5MMS6</accession>
<evidence type="ECO:0000313" key="2">
    <source>
        <dbReference type="EMBL" id="CAB4148104.1"/>
    </source>
</evidence>